<reference evidence="2" key="2">
    <citation type="submission" date="2023-05" db="EMBL/GenBank/DDBJ databases">
        <authorList>
            <person name="Schelkunov M.I."/>
        </authorList>
    </citation>
    <scope>NUCLEOTIDE SEQUENCE</scope>
    <source>
        <strain evidence="2">Hsosn_3</strain>
        <tissue evidence="2">Leaf</tissue>
    </source>
</reference>
<sequence length="270" mass="31369">MVAEEIKNGSVDEKFKVNFLLLMGNTLLHTFSNGLIHQKLVLFKGDIDHYDGYNWCAYRLESLKVSKTEWAKDPSTKYFCGPLVFLVLFYVDRVKIKIKNHVSRTIPRFLPWTEQNLRLRETLEINEDLFGRGKKREREVISDDEGESSQTDAEIQVQEKMIKDLELSTFILSESRKKYEFANKTFDGNLILCLQSAALNGNEQFLKRIEKAQEVVWTQNTHYEENANNIPADCQEPRNEETNRTGNIQEPQGNIEQDNNPDDDTTQPMI</sequence>
<dbReference type="Proteomes" id="UP001237642">
    <property type="component" value="Unassembled WGS sequence"/>
</dbReference>
<dbReference type="EMBL" id="JAUIZM010000009">
    <property type="protein sequence ID" value="KAK1365653.1"/>
    <property type="molecule type" value="Genomic_DNA"/>
</dbReference>
<evidence type="ECO:0000256" key="1">
    <source>
        <dbReference type="SAM" id="MobiDB-lite"/>
    </source>
</evidence>
<evidence type="ECO:0000313" key="3">
    <source>
        <dbReference type="Proteomes" id="UP001237642"/>
    </source>
</evidence>
<protein>
    <submittedName>
        <fullName evidence="2">Uncharacterized protein</fullName>
    </submittedName>
</protein>
<feature type="compositionally biased region" description="Polar residues" evidence="1">
    <location>
        <begin position="244"/>
        <end position="258"/>
    </location>
</feature>
<dbReference type="PANTHER" id="PTHR34835:SF90">
    <property type="entry name" value="AMINOTRANSFERASE-LIKE PLANT MOBILE DOMAIN-CONTAINING PROTEIN"/>
    <property type="match status" value="1"/>
</dbReference>
<feature type="compositionally biased region" description="Acidic residues" evidence="1">
    <location>
        <begin position="259"/>
        <end position="270"/>
    </location>
</feature>
<gene>
    <name evidence="2" type="ORF">POM88_041214</name>
</gene>
<keyword evidence="3" id="KW-1185">Reference proteome</keyword>
<name>A0AAD8HG77_9APIA</name>
<dbReference type="AlphaFoldDB" id="A0AAD8HG77"/>
<reference evidence="2" key="1">
    <citation type="submission" date="2023-02" db="EMBL/GenBank/DDBJ databases">
        <title>Genome of toxic invasive species Heracleum sosnowskyi carries increased number of genes despite the absence of recent whole-genome duplications.</title>
        <authorList>
            <person name="Schelkunov M."/>
            <person name="Shtratnikova V."/>
            <person name="Makarenko M."/>
            <person name="Klepikova A."/>
            <person name="Omelchenko D."/>
            <person name="Novikova G."/>
            <person name="Obukhova E."/>
            <person name="Bogdanov V."/>
            <person name="Penin A."/>
            <person name="Logacheva M."/>
        </authorList>
    </citation>
    <scope>NUCLEOTIDE SEQUENCE</scope>
    <source>
        <strain evidence="2">Hsosn_3</strain>
        <tissue evidence="2">Leaf</tissue>
    </source>
</reference>
<organism evidence="2 3">
    <name type="scientific">Heracleum sosnowskyi</name>
    <dbReference type="NCBI Taxonomy" id="360622"/>
    <lineage>
        <taxon>Eukaryota</taxon>
        <taxon>Viridiplantae</taxon>
        <taxon>Streptophyta</taxon>
        <taxon>Embryophyta</taxon>
        <taxon>Tracheophyta</taxon>
        <taxon>Spermatophyta</taxon>
        <taxon>Magnoliopsida</taxon>
        <taxon>eudicotyledons</taxon>
        <taxon>Gunneridae</taxon>
        <taxon>Pentapetalae</taxon>
        <taxon>asterids</taxon>
        <taxon>campanulids</taxon>
        <taxon>Apiales</taxon>
        <taxon>Apiaceae</taxon>
        <taxon>Apioideae</taxon>
        <taxon>apioid superclade</taxon>
        <taxon>Tordylieae</taxon>
        <taxon>Tordyliinae</taxon>
        <taxon>Heracleum</taxon>
    </lineage>
</organism>
<evidence type="ECO:0000313" key="2">
    <source>
        <dbReference type="EMBL" id="KAK1365653.1"/>
    </source>
</evidence>
<comment type="caution">
    <text evidence="2">The sequence shown here is derived from an EMBL/GenBank/DDBJ whole genome shotgun (WGS) entry which is preliminary data.</text>
</comment>
<proteinExistence type="predicted"/>
<feature type="region of interest" description="Disordered" evidence="1">
    <location>
        <begin position="224"/>
        <end position="270"/>
    </location>
</feature>
<dbReference type="PANTHER" id="PTHR34835">
    <property type="entry name" value="OS07G0283600 PROTEIN-RELATED"/>
    <property type="match status" value="1"/>
</dbReference>
<accession>A0AAD8HG77</accession>